<evidence type="ECO:0000313" key="14">
    <source>
        <dbReference type="EMBL" id="OGH92904.1"/>
    </source>
</evidence>
<accession>A0A1F6PAE0</accession>
<keyword evidence="7 10" id="KW-0472">Membrane</keyword>
<keyword evidence="9 10" id="KW-0961">Cell wall biogenesis/degradation</keyword>
<keyword evidence="11" id="KW-0812">Transmembrane</keyword>
<evidence type="ECO:0000256" key="3">
    <source>
        <dbReference type="ARBA" id="ARBA00022676"/>
    </source>
</evidence>
<evidence type="ECO:0000256" key="2">
    <source>
        <dbReference type="ARBA" id="ARBA00022618"/>
    </source>
</evidence>
<dbReference type="GO" id="GO:0050511">
    <property type="term" value="F:undecaprenyldiphospho-muramoylpentapeptide beta-N-acetylglucosaminyltransferase activity"/>
    <property type="evidence" value="ECO:0007669"/>
    <property type="project" value="UniProtKB-UniRule"/>
</dbReference>
<feature type="binding site" evidence="10">
    <location>
        <position position="165"/>
    </location>
    <ligand>
        <name>UDP-N-acetyl-alpha-D-glucosamine</name>
        <dbReference type="ChEBI" id="CHEBI:57705"/>
    </ligand>
</feature>
<evidence type="ECO:0000259" key="12">
    <source>
        <dbReference type="Pfam" id="PF03033"/>
    </source>
</evidence>
<name>A0A1F6PAE0_9BACT</name>
<gene>
    <name evidence="10" type="primary">murG</name>
    <name evidence="14" type="ORF">A2563_04545</name>
</gene>
<dbReference type="PANTHER" id="PTHR21015">
    <property type="entry name" value="UDP-N-ACETYLGLUCOSAMINE--N-ACETYLMURAMYL-(PENTAPEPTIDE) PYROPHOSPHORYL-UNDECAPRENOL N-ACETYLGLUCOSAMINE TRANSFERASE 1"/>
    <property type="match status" value="1"/>
</dbReference>
<dbReference type="CDD" id="cd03785">
    <property type="entry name" value="GT28_MurG"/>
    <property type="match status" value="1"/>
</dbReference>
<keyword evidence="6 10" id="KW-0573">Peptidoglycan synthesis</keyword>
<dbReference type="InterPro" id="IPR006009">
    <property type="entry name" value="GlcNAc_MurG"/>
</dbReference>
<evidence type="ECO:0000256" key="8">
    <source>
        <dbReference type="ARBA" id="ARBA00023306"/>
    </source>
</evidence>
<comment type="caution">
    <text evidence="14">The sequence shown here is derived from an EMBL/GenBank/DDBJ whole genome shotgun (WGS) entry which is preliminary data.</text>
</comment>
<evidence type="ECO:0000259" key="13">
    <source>
        <dbReference type="Pfam" id="PF04101"/>
    </source>
</evidence>
<dbReference type="GO" id="GO:0005886">
    <property type="term" value="C:plasma membrane"/>
    <property type="evidence" value="ECO:0007669"/>
    <property type="project" value="UniProtKB-SubCell"/>
</dbReference>
<dbReference type="AlphaFoldDB" id="A0A1F6PAE0"/>
<dbReference type="Proteomes" id="UP000176634">
    <property type="component" value="Unassembled WGS sequence"/>
</dbReference>
<dbReference type="InterPro" id="IPR007235">
    <property type="entry name" value="Glyco_trans_28_C"/>
</dbReference>
<reference evidence="14 15" key="1">
    <citation type="journal article" date="2016" name="Nat. Commun.">
        <title>Thousands of microbial genomes shed light on interconnected biogeochemical processes in an aquifer system.</title>
        <authorList>
            <person name="Anantharaman K."/>
            <person name="Brown C.T."/>
            <person name="Hug L.A."/>
            <person name="Sharon I."/>
            <person name="Castelle C.J."/>
            <person name="Probst A.J."/>
            <person name="Thomas B.C."/>
            <person name="Singh A."/>
            <person name="Wilkins M.J."/>
            <person name="Karaoz U."/>
            <person name="Brodie E.L."/>
            <person name="Williams K.H."/>
            <person name="Hubbard S.S."/>
            <person name="Banfield J.F."/>
        </authorList>
    </citation>
    <scope>NUCLEOTIDE SEQUENCE [LARGE SCALE GENOMIC DNA]</scope>
</reference>
<feature type="domain" description="Glycosyltransferase family 28 N-terminal" evidence="12">
    <location>
        <begin position="3"/>
        <end position="142"/>
    </location>
</feature>
<comment type="function">
    <text evidence="10">Cell wall formation. Catalyzes the transfer of a GlcNAc subunit on undecaprenyl-pyrophosphoryl-MurNAc-pentapeptide (lipid intermediate I) to form undecaprenyl-pyrophosphoryl-MurNAc-(pentapeptide)GlcNAc (lipid intermediate II).</text>
</comment>
<dbReference type="GO" id="GO:0071555">
    <property type="term" value="P:cell wall organization"/>
    <property type="evidence" value="ECO:0007669"/>
    <property type="project" value="UniProtKB-KW"/>
</dbReference>
<comment type="pathway">
    <text evidence="10">Cell wall biogenesis; peptidoglycan biosynthesis.</text>
</comment>
<proteinExistence type="inferred from homology"/>
<feature type="transmembrane region" description="Helical" evidence="11">
    <location>
        <begin position="68"/>
        <end position="88"/>
    </location>
</feature>
<dbReference type="Gene3D" id="3.40.50.2000">
    <property type="entry name" value="Glycogen Phosphorylase B"/>
    <property type="match status" value="2"/>
</dbReference>
<dbReference type="PANTHER" id="PTHR21015:SF22">
    <property type="entry name" value="GLYCOSYLTRANSFERASE"/>
    <property type="match status" value="1"/>
</dbReference>
<feature type="domain" description="Glycosyl transferase family 28 C-terminal" evidence="13">
    <location>
        <begin position="187"/>
        <end position="328"/>
    </location>
</feature>
<dbReference type="EC" id="2.4.1.227" evidence="10"/>
<evidence type="ECO:0000256" key="10">
    <source>
        <dbReference type="HAMAP-Rule" id="MF_00033"/>
    </source>
</evidence>
<evidence type="ECO:0000313" key="15">
    <source>
        <dbReference type="Proteomes" id="UP000176634"/>
    </source>
</evidence>
<keyword evidence="8 10" id="KW-0131">Cell cycle</keyword>
<dbReference type="GO" id="GO:0009252">
    <property type="term" value="P:peptidoglycan biosynthetic process"/>
    <property type="evidence" value="ECO:0007669"/>
    <property type="project" value="UniProtKB-UniRule"/>
</dbReference>
<dbReference type="UniPathway" id="UPA00219"/>
<dbReference type="SUPFAM" id="SSF53756">
    <property type="entry name" value="UDP-Glycosyltransferase/glycogen phosphorylase"/>
    <property type="match status" value="1"/>
</dbReference>
<dbReference type="GO" id="GO:0005975">
    <property type="term" value="P:carbohydrate metabolic process"/>
    <property type="evidence" value="ECO:0007669"/>
    <property type="project" value="InterPro"/>
</dbReference>
<keyword evidence="1 10" id="KW-1003">Cell membrane</keyword>
<evidence type="ECO:0000256" key="7">
    <source>
        <dbReference type="ARBA" id="ARBA00023136"/>
    </source>
</evidence>
<feature type="binding site" evidence="10">
    <location>
        <position position="289"/>
    </location>
    <ligand>
        <name>UDP-N-acetyl-alpha-D-glucosamine</name>
        <dbReference type="ChEBI" id="CHEBI:57705"/>
    </ligand>
</feature>
<dbReference type="Pfam" id="PF03033">
    <property type="entry name" value="Glyco_transf_28"/>
    <property type="match status" value="1"/>
</dbReference>
<dbReference type="STRING" id="1798705.A2563_04545"/>
<comment type="similarity">
    <text evidence="10">Belongs to the glycosyltransferase 28 family. MurG subfamily.</text>
</comment>
<dbReference type="EMBL" id="MFRA01000005">
    <property type="protein sequence ID" value="OGH92904.1"/>
    <property type="molecule type" value="Genomic_DNA"/>
</dbReference>
<evidence type="ECO:0000256" key="1">
    <source>
        <dbReference type="ARBA" id="ARBA00022475"/>
    </source>
</evidence>
<evidence type="ECO:0000256" key="6">
    <source>
        <dbReference type="ARBA" id="ARBA00022984"/>
    </source>
</evidence>
<keyword evidence="4 10" id="KW-0808">Transferase</keyword>
<protein>
    <recommendedName>
        <fullName evidence="10">UDP-N-acetylglucosamine--N-acetylmuramyl-(pentapeptide) pyrophosphoryl-undecaprenol N-acetylglucosamine transferase</fullName>
        <ecNumber evidence="10">2.4.1.227</ecNumber>
    </recommendedName>
    <alternativeName>
        <fullName evidence="10">Undecaprenyl-PP-MurNAc-pentapeptide-UDPGlcNAc GlcNAc transferase</fullName>
    </alternativeName>
</protein>
<keyword evidence="3 10" id="KW-0328">Glycosyltransferase</keyword>
<organism evidence="14 15">
    <name type="scientific">Candidatus Magasanikbacteria bacterium RIFOXYD1_FULL_40_23</name>
    <dbReference type="NCBI Taxonomy" id="1798705"/>
    <lineage>
        <taxon>Bacteria</taxon>
        <taxon>Candidatus Magasanikiibacteriota</taxon>
    </lineage>
</organism>
<evidence type="ECO:0000256" key="4">
    <source>
        <dbReference type="ARBA" id="ARBA00022679"/>
    </source>
</evidence>
<comment type="caution">
    <text evidence="10">Lacks conserved residue(s) required for the propagation of feature annotation.</text>
</comment>
<feature type="transmembrane region" description="Helical" evidence="11">
    <location>
        <begin position="95"/>
        <end position="120"/>
    </location>
</feature>
<comment type="subcellular location">
    <subcellularLocation>
        <location evidence="10">Cell membrane</location>
        <topology evidence="10">Peripheral membrane protein</topology>
        <orientation evidence="10">Cytoplasmic side</orientation>
    </subcellularLocation>
</comment>
<comment type="catalytic activity">
    <reaction evidence="10">
        <text>di-trans,octa-cis-undecaprenyl diphospho-N-acetyl-alpha-D-muramoyl-L-alanyl-D-glutamyl-meso-2,6-diaminopimeloyl-D-alanyl-D-alanine + UDP-N-acetyl-alpha-D-glucosamine = di-trans,octa-cis-undecaprenyl diphospho-[N-acetyl-alpha-D-glucosaminyl-(1-&gt;4)]-N-acetyl-alpha-D-muramoyl-L-alanyl-D-glutamyl-meso-2,6-diaminopimeloyl-D-alanyl-D-alanine + UDP + H(+)</text>
        <dbReference type="Rhea" id="RHEA:31227"/>
        <dbReference type="ChEBI" id="CHEBI:15378"/>
        <dbReference type="ChEBI" id="CHEBI:57705"/>
        <dbReference type="ChEBI" id="CHEBI:58223"/>
        <dbReference type="ChEBI" id="CHEBI:61387"/>
        <dbReference type="ChEBI" id="CHEBI:61388"/>
        <dbReference type="EC" id="2.4.1.227"/>
    </reaction>
</comment>
<dbReference type="InterPro" id="IPR004276">
    <property type="entry name" value="GlycoTrans_28_N"/>
</dbReference>
<dbReference type="GO" id="GO:0051991">
    <property type="term" value="F:UDP-N-acetyl-D-glucosamine:N-acetylmuramoyl-L-alanyl-D-glutamyl-meso-2,6-diaminopimelyl-D-alanyl-D-alanine-diphosphoundecaprenol 4-beta-N-acetylglucosaminlytransferase activity"/>
    <property type="evidence" value="ECO:0007669"/>
    <property type="project" value="RHEA"/>
</dbReference>
<evidence type="ECO:0000256" key="9">
    <source>
        <dbReference type="ARBA" id="ARBA00023316"/>
    </source>
</evidence>
<dbReference type="GO" id="GO:0051301">
    <property type="term" value="P:cell division"/>
    <property type="evidence" value="ECO:0007669"/>
    <property type="project" value="UniProtKB-KW"/>
</dbReference>
<sequence length="357" mass="39794">MKIMFSGGGTLGPVVPLLAIAEIYKKHNPQVEFLWVGTQNGPEKDLIAEYNIPFFTIFSGKLRRYISLWNFLDIFKILFGFLQSLFLLWQKKPDLLITAGGFVSVPLHFAAFTLGIPAWVHQQDVQVGLANKLMSYTATKITTALRDSQSYFPEHKTEWIGNPVRDLSVNDINESRKKFNIAEGVPVILAMGGGTGSNSINKLVIEALPAWPRDWHIIHLVGRERPRELQENATGVFPNYHVYPFLKGDMKDAYAVADVVITRAGFASITELAALGKATILLPMSLTHQEINARLLADNKAAVVLDERTDSGLKLARIVMELVEFPETRDYLGKRLQTVLPPASHTKVLEIIDSLSS</sequence>
<evidence type="ECO:0000256" key="11">
    <source>
        <dbReference type="SAM" id="Phobius"/>
    </source>
</evidence>
<keyword evidence="2 10" id="KW-0132">Cell division</keyword>
<dbReference type="HAMAP" id="MF_00033">
    <property type="entry name" value="MurG"/>
    <property type="match status" value="1"/>
</dbReference>
<keyword evidence="5 10" id="KW-0133">Cell shape</keyword>
<keyword evidence="11" id="KW-1133">Transmembrane helix</keyword>
<dbReference type="Pfam" id="PF04101">
    <property type="entry name" value="Glyco_tran_28_C"/>
    <property type="match status" value="1"/>
</dbReference>
<dbReference type="GO" id="GO:0008360">
    <property type="term" value="P:regulation of cell shape"/>
    <property type="evidence" value="ECO:0007669"/>
    <property type="project" value="UniProtKB-KW"/>
</dbReference>
<evidence type="ECO:0000256" key="5">
    <source>
        <dbReference type="ARBA" id="ARBA00022960"/>
    </source>
</evidence>